<accession>A0A4Y2V9H0</accession>
<dbReference type="OrthoDB" id="7886038at2759"/>
<keyword evidence="2" id="KW-1185">Reference proteome</keyword>
<name>A0A4Y2V9H0_ARAVE</name>
<reference evidence="1 2" key="1">
    <citation type="journal article" date="2019" name="Sci. Rep.">
        <title>Orb-weaving spider Araneus ventricosus genome elucidates the spidroin gene catalogue.</title>
        <authorList>
            <person name="Kono N."/>
            <person name="Nakamura H."/>
            <person name="Ohtoshi R."/>
            <person name="Moran D.A.P."/>
            <person name="Shinohara A."/>
            <person name="Yoshida Y."/>
            <person name="Fujiwara M."/>
            <person name="Mori M."/>
            <person name="Tomita M."/>
            <person name="Arakawa K."/>
        </authorList>
    </citation>
    <scope>NUCLEOTIDE SEQUENCE [LARGE SCALE GENOMIC DNA]</scope>
</reference>
<organism evidence="1 2">
    <name type="scientific">Araneus ventricosus</name>
    <name type="common">Orbweaver spider</name>
    <name type="synonym">Epeira ventricosa</name>
    <dbReference type="NCBI Taxonomy" id="182803"/>
    <lineage>
        <taxon>Eukaryota</taxon>
        <taxon>Metazoa</taxon>
        <taxon>Ecdysozoa</taxon>
        <taxon>Arthropoda</taxon>
        <taxon>Chelicerata</taxon>
        <taxon>Arachnida</taxon>
        <taxon>Araneae</taxon>
        <taxon>Araneomorphae</taxon>
        <taxon>Entelegynae</taxon>
        <taxon>Araneoidea</taxon>
        <taxon>Araneidae</taxon>
        <taxon>Araneus</taxon>
    </lineage>
</organism>
<evidence type="ECO:0000313" key="1">
    <source>
        <dbReference type="EMBL" id="GBO20350.1"/>
    </source>
</evidence>
<sequence>MNAVSIPGSEELEVLSPSCIEIVQALHRVMFMQDGAPLHIAAPVQRLLRSAFGIDCVTSMDSQISRSDTLCLLVVRSFEEKSVPSLLPTLKDTI</sequence>
<protein>
    <submittedName>
        <fullName evidence="1">Uncharacterized protein</fullName>
    </submittedName>
</protein>
<dbReference type="Proteomes" id="UP000499080">
    <property type="component" value="Unassembled WGS sequence"/>
</dbReference>
<comment type="caution">
    <text evidence="1">The sequence shown here is derived from an EMBL/GenBank/DDBJ whole genome shotgun (WGS) entry which is preliminary data.</text>
</comment>
<proteinExistence type="predicted"/>
<gene>
    <name evidence="1" type="ORF">AVEN_218011_1</name>
</gene>
<dbReference type="EMBL" id="BGPR01043713">
    <property type="protein sequence ID" value="GBO20350.1"/>
    <property type="molecule type" value="Genomic_DNA"/>
</dbReference>
<evidence type="ECO:0000313" key="2">
    <source>
        <dbReference type="Proteomes" id="UP000499080"/>
    </source>
</evidence>
<dbReference type="AlphaFoldDB" id="A0A4Y2V9H0"/>